<evidence type="ECO:0000256" key="3">
    <source>
        <dbReference type="ARBA" id="ARBA00022801"/>
    </source>
</evidence>
<feature type="signal peptide" evidence="4">
    <location>
        <begin position="1"/>
        <end position="25"/>
    </location>
</feature>
<evidence type="ECO:0000313" key="6">
    <source>
        <dbReference type="EMBL" id="MFC4822317.1"/>
    </source>
</evidence>
<dbReference type="Gene3D" id="3.40.630.40">
    <property type="entry name" value="Zn-dependent exopeptidases"/>
    <property type="match status" value="1"/>
</dbReference>
<dbReference type="GO" id="GO:0008745">
    <property type="term" value="F:N-acetylmuramoyl-L-alanine amidase activity"/>
    <property type="evidence" value="ECO:0007669"/>
    <property type="project" value="UniProtKB-EC"/>
</dbReference>
<dbReference type="SUPFAM" id="SSF54106">
    <property type="entry name" value="LysM domain"/>
    <property type="match status" value="1"/>
</dbReference>
<gene>
    <name evidence="6" type="ORF">ACFO6Q_18475</name>
</gene>
<dbReference type="PROSITE" id="PS51782">
    <property type="entry name" value="LYSM"/>
    <property type="match status" value="1"/>
</dbReference>
<dbReference type="PANTHER" id="PTHR30404:SF0">
    <property type="entry name" value="N-ACETYLMURAMOYL-L-ALANINE AMIDASE AMIC"/>
    <property type="match status" value="1"/>
</dbReference>
<dbReference type="Gene3D" id="3.10.350.10">
    <property type="entry name" value="LysM domain"/>
    <property type="match status" value="1"/>
</dbReference>
<dbReference type="InterPro" id="IPR021731">
    <property type="entry name" value="AMIN_dom"/>
</dbReference>
<dbReference type="PANTHER" id="PTHR30404">
    <property type="entry name" value="N-ACETYLMURAMOYL-L-ALANINE AMIDASE"/>
    <property type="match status" value="1"/>
</dbReference>
<dbReference type="CDD" id="cd00118">
    <property type="entry name" value="LysM"/>
    <property type="match status" value="1"/>
</dbReference>
<dbReference type="PROSITE" id="PS51257">
    <property type="entry name" value="PROKAR_LIPOPROTEIN"/>
    <property type="match status" value="1"/>
</dbReference>
<evidence type="ECO:0000259" key="5">
    <source>
        <dbReference type="PROSITE" id="PS51782"/>
    </source>
</evidence>
<accession>A0ABV9QZ21</accession>
<dbReference type="Pfam" id="PF01520">
    <property type="entry name" value="Amidase_3"/>
    <property type="match status" value="1"/>
</dbReference>
<name>A0ABV9QZ21_9GAMM</name>
<evidence type="ECO:0000313" key="7">
    <source>
        <dbReference type="Proteomes" id="UP001595886"/>
    </source>
</evidence>
<dbReference type="Pfam" id="PF01476">
    <property type="entry name" value="LysM"/>
    <property type="match status" value="1"/>
</dbReference>
<dbReference type="CDD" id="cd02696">
    <property type="entry name" value="MurNAc-LAA"/>
    <property type="match status" value="1"/>
</dbReference>
<dbReference type="Pfam" id="PF11741">
    <property type="entry name" value="AMIN"/>
    <property type="match status" value="1"/>
</dbReference>
<comment type="catalytic activity">
    <reaction evidence="1">
        <text>Hydrolyzes the link between N-acetylmuramoyl residues and L-amino acid residues in certain cell-wall glycopeptides.</text>
        <dbReference type="EC" id="3.5.1.28"/>
    </reaction>
</comment>
<organism evidence="6 7">
    <name type="scientific">Dokdonella ginsengisoli</name>
    <dbReference type="NCBI Taxonomy" id="363846"/>
    <lineage>
        <taxon>Bacteria</taxon>
        <taxon>Pseudomonadati</taxon>
        <taxon>Pseudomonadota</taxon>
        <taxon>Gammaproteobacteria</taxon>
        <taxon>Lysobacterales</taxon>
        <taxon>Rhodanobacteraceae</taxon>
        <taxon>Dokdonella</taxon>
    </lineage>
</organism>
<feature type="chain" id="PRO_5047460922" description="N-acetylmuramoyl-L-alanine amidase" evidence="4">
    <location>
        <begin position="26"/>
        <end position="445"/>
    </location>
</feature>
<dbReference type="EMBL" id="JBHSHD010000016">
    <property type="protein sequence ID" value="MFC4822317.1"/>
    <property type="molecule type" value="Genomic_DNA"/>
</dbReference>
<dbReference type="RefSeq" id="WP_380022596.1">
    <property type="nucleotide sequence ID" value="NZ_JBHSHD010000016.1"/>
</dbReference>
<reference evidence="7" key="1">
    <citation type="journal article" date="2019" name="Int. J. Syst. Evol. Microbiol.">
        <title>The Global Catalogue of Microorganisms (GCM) 10K type strain sequencing project: providing services to taxonomists for standard genome sequencing and annotation.</title>
        <authorList>
            <consortium name="The Broad Institute Genomics Platform"/>
            <consortium name="The Broad Institute Genome Sequencing Center for Infectious Disease"/>
            <person name="Wu L."/>
            <person name="Ma J."/>
        </authorList>
    </citation>
    <scope>NUCLEOTIDE SEQUENCE [LARGE SCALE GENOMIC DNA]</scope>
    <source>
        <strain evidence="7">CCUG 30340</strain>
    </source>
</reference>
<dbReference type="SMART" id="SM00646">
    <property type="entry name" value="Ami_3"/>
    <property type="match status" value="1"/>
</dbReference>
<proteinExistence type="predicted"/>
<dbReference type="Gene3D" id="2.60.40.3500">
    <property type="match status" value="1"/>
</dbReference>
<dbReference type="Proteomes" id="UP001595886">
    <property type="component" value="Unassembled WGS sequence"/>
</dbReference>
<protein>
    <recommendedName>
        <fullName evidence="2">N-acetylmuramoyl-L-alanine amidase</fullName>
        <ecNumber evidence="2">3.5.1.28</ecNumber>
    </recommendedName>
</protein>
<dbReference type="InterPro" id="IPR036779">
    <property type="entry name" value="LysM_dom_sf"/>
</dbReference>
<dbReference type="EC" id="3.5.1.28" evidence="2"/>
<comment type="caution">
    <text evidence="6">The sequence shown here is derived from an EMBL/GenBank/DDBJ whole genome shotgun (WGS) entry which is preliminary data.</text>
</comment>
<sequence length="445" mass="47886">MWGPRIQASLLAGFALLLGTSTACASEIKSLRIWAGPEYTRAVFDVSGPVDYKLFELNKPDRIVLDIRGSDLGSGFSAPAVKGLLKGLRAGKQGKSDSRVVFDLADGVRPKSFLLPPADKFGYRLVLDLYPAAVKAVPVKTVVDVAPGKARDVVIAIDAGHGGDDPGATGATGTHEKEITLAVARQLKKLVDRTPGMSGVLIRDSDYFIPLEKRYLKARDAKADLFISIHADAFTRSDARGSSVWVLSPRGATSEAARWLADRENRADLVGGISLDDKDDMLAKVLLDLSQGATMGASVSVAEQVHGALRKLGPTHRNYVEKANFVVLRSPDVPSILVETAFISNPAEEARLKSPEHREKLAGAILDGVNEYFRSTPPPGTLFAQNADRAREARAKSQRYVVNRGDTLRAIAERHGTTTAQLRAANELADERVRPGEVLQIPPSG</sequence>
<dbReference type="InterPro" id="IPR050695">
    <property type="entry name" value="N-acetylmuramoyl_amidase_3"/>
</dbReference>
<keyword evidence="3 6" id="KW-0378">Hydrolase</keyword>
<evidence type="ECO:0000256" key="1">
    <source>
        <dbReference type="ARBA" id="ARBA00001561"/>
    </source>
</evidence>
<dbReference type="SMART" id="SM00257">
    <property type="entry name" value="LysM"/>
    <property type="match status" value="1"/>
</dbReference>
<dbReference type="SUPFAM" id="SSF53187">
    <property type="entry name" value="Zn-dependent exopeptidases"/>
    <property type="match status" value="1"/>
</dbReference>
<evidence type="ECO:0000256" key="2">
    <source>
        <dbReference type="ARBA" id="ARBA00011901"/>
    </source>
</evidence>
<evidence type="ECO:0000256" key="4">
    <source>
        <dbReference type="SAM" id="SignalP"/>
    </source>
</evidence>
<keyword evidence="7" id="KW-1185">Reference proteome</keyword>
<dbReference type="InterPro" id="IPR002508">
    <property type="entry name" value="MurNAc-LAA_cat"/>
</dbReference>
<keyword evidence="4" id="KW-0732">Signal</keyword>
<feature type="domain" description="LysM" evidence="5">
    <location>
        <begin position="398"/>
        <end position="441"/>
    </location>
</feature>
<dbReference type="InterPro" id="IPR018392">
    <property type="entry name" value="LysM"/>
</dbReference>